<feature type="transmembrane region" description="Helical" evidence="1">
    <location>
        <begin position="35"/>
        <end position="56"/>
    </location>
</feature>
<feature type="transmembrane region" description="Helical" evidence="1">
    <location>
        <begin position="7"/>
        <end position="29"/>
    </location>
</feature>
<organism evidence="2 3">
    <name type="scientific">Periweissella ghanensis</name>
    <dbReference type="NCBI Taxonomy" id="467997"/>
    <lineage>
        <taxon>Bacteria</taxon>
        <taxon>Bacillati</taxon>
        <taxon>Bacillota</taxon>
        <taxon>Bacilli</taxon>
        <taxon>Lactobacillales</taxon>
        <taxon>Lactobacillaceae</taxon>
        <taxon>Periweissella</taxon>
    </lineage>
</organism>
<comment type="caution">
    <text evidence="2">The sequence shown here is derived from an EMBL/GenBank/DDBJ whole genome shotgun (WGS) entry which is preliminary data.</text>
</comment>
<dbReference type="Proteomes" id="UP000789719">
    <property type="component" value="Unassembled WGS sequence"/>
</dbReference>
<keyword evidence="1" id="KW-0472">Membrane</keyword>
<dbReference type="RefSeq" id="WP_230098859.1">
    <property type="nucleotide sequence ID" value="NZ_CAKKNT010000015.1"/>
</dbReference>
<reference evidence="2 3" key="1">
    <citation type="submission" date="2021-11" db="EMBL/GenBank/DDBJ databases">
        <authorList>
            <person name="Depoorter E."/>
        </authorList>
    </citation>
    <scope>NUCLEOTIDE SEQUENCE [LARGE SCALE GENOMIC DNA]</scope>
    <source>
        <strain evidence="2 3">LMG 24286</strain>
    </source>
</reference>
<evidence type="ECO:0000256" key="1">
    <source>
        <dbReference type="SAM" id="Phobius"/>
    </source>
</evidence>
<proteinExistence type="predicted"/>
<gene>
    <name evidence="2" type="ORF">WGH24286_01212</name>
</gene>
<evidence type="ECO:0000313" key="3">
    <source>
        <dbReference type="Proteomes" id="UP000789719"/>
    </source>
</evidence>
<name>A0ABN8BQ73_9LACO</name>
<keyword evidence="1" id="KW-0812">Transmembrane</keyword>
<keyword evidence="1" id="KW-1133">Transmembrane helix</keyword>
<protein>
    <submittedName>
        <fullName evidence="2">Uncharacterized protein</fullName>
    </submittedName>
</protein>
<sequence length="72" mass="8156">MKIAIQIFVGIVIISVFVGATFLGINYRLGTGQLMLMYGILFVLLSGLMTWLVYHLQKAKLESEREYDEKNG</sequence>
<evidence type="ECO:0000313" key="2">
    <source>
        <dbReference type="EMBL" id="CAH0418777.1"/>
    </source>
</evidence>
<dbReference type="EMBL" id="CAKKNT010000015">
    <property type="protein sequence ID" value="CAH0418777.1"/>
    <property type="molecule type" value="Genomic_DNA"/>
</dbReference>
<accession>A0ABN8BQ73</accession>
<keyword evidence="3" id="KW-1185">Reference proteome</keyword>